<dbReference type="RefSeq" id="XP_030746216.1">
    <property type="nucleotide sequence ID" value="XM_030890356.1"/>
</dbReference>
<dbReference type="Pfam" id="PF10294">
    <property type="entry name" value="Methyltransf_16"/>
    <property type="match status" value="1"/>
</dbReference>
<dbReference type="KEGG" id="soy:115875026"/>
<evidence type="ECO:0000313" key="1">
    <source>
        <dbReference type="Proteomes" id="UP000504635"/>
    </source>
</evidence>
<dbReference type="InterPro" id="IPR019410">
    <property type="entry name" value="Methyltransf_16"/>
</dbReference>
<dbReference type="GO" id="GO:0005829">
    <property type="term" value="C:cytosol"/>
    <property type="evidence" value="ECO:0007669"/>
    <property type="project" value="TreeGrafter"/>
</dbReference>
<keyword evidence="1" id="KW-1185">Reference proteome</keyword>
<dbReference type="PANTHER" id="PTHR14614:SF44">
    <property type="entry name" value="PROTEIN N-LYSINE METHYLTRANSFERASE METTL21D"/>
    <property type="match status" value="1"/>
</dbReference>
<evidence type="ECO:0000313" key="2">
    <source>
        <dbReference type="RefSeq" id="XP_030746216.1"/>
    </source>
</evidence>
<gene>
    <name evidence="2" type="primary">LOC115875026</name>
</gene>
<accession>A0A6J2X4V4</accession>
<dbReference type="GO" id="GO:0032991">
    <property type="term" value="C:protein-containing complex"/>
    <property type="evidence" value="ECO:0007669"/>
    <property type="project" value="TreeGrafter"/>
</dbReference>
<organism evidence="1 2">
    <name type="scientific">Sitophilus oryzae</name>
    <name type="common">Rice weevil</name>
    <name type="synonym">Curculio oryzae</name>
    <dbReference type="NCBI Taxonomy" id="7048"/>
    <lineage>
        <taxon>Eukaryota</taxon>
        <taxon>Metazoa</taxon>
        <taxon>Ecdysozoa</taxon>
        <taxon>Arthropoda</taxon>
        <taxon>Hexapoda</taxon>
        <taxon>Insecta</taxon>
        <taxon>Pterygota</taxon>
        <taxon>Neoptera</taxon>
        <taxon>Endopterygota</taxon>
        <taxon>Coleoptera</taxon>
        <taxon>Polyphaga</taxon>
        <taxon>Cucujiformia</taxon>
        <taxon>Curculionidae</taxon>
        <taxon>Dryophthorinae</taxon>
        <taxon>Sitophilus</taxon>
    </lineage>
</organism>
<dbReference type="InParanoid" id="A0A6J2X4V4"/>
<sequence>MSHSYFTRNIDIEALNITLKLQQQTEGDVGCVVWDASIVLSKYLEELFKKDNEYFNNTLAIELGAGVGCVGLTAACLGANVLLTDLPPIIPLLETNLLLNNQLFKREDTRVKVASLPWGSTNITHKPDVILLADCIYYRDSIDPLIETLRSLSGPQTTIILSQEIRESEKQKACWKYFLENVQKHFKSYVVPLEEQNDEFRSPDIVVIKFTSL</sequence>
<dbReference type="SUPFAM" id="SSF53335">
    <property type="entry name" value="S-adenosyl-L-methionine-dependent methyltransferases"/>
    <property type="match status" value="1"/>
</dbReference>
<dbReference type="PANTHER" id="PTHR14614">
    <property type="entry name" value="HEPATOCELLULAR CARCINOMA-ASSOCIATED ANTIGEN"/>
    <property type="match status" value="1"/>
</dbReference>
<dbReference type="OrthoDB" id="413520at2759"/>
<dbReference type="Gene3D" id="3.40.50.150">
    <property type="entry name" value="Vaccinia Virus protein VP39"/>
    <property type="match status" value="1"/>
</dbReference>
<dbReference type="GeneID" id="115875026"/>
<name>A0A6J2X4V4_SITOR</name>
<proteinExistence type="predicted"/>
<reference evidence="2" key="1">
    <citation type="submission" date="2025-08" db="UniProtKB">
        <authorList>
            <consortium name="RefSeq"/>
        </authorList>
    </citation>
    <scope>IDENTIFICATION</scope>
    <source>
        <tissue evidence="2">Gonads</tissue>
    </source>
</reference>
<protein>
    <submittedName>
        <fullName evidence="2">Protein-lysine methyltransferase METTL21D-like</fullName>
    </submittedName>
</protein>
<dbReference type="AlphaFoldDB" id="A0A6J2X4V4"/>
<dbReference type="Proteomes" id="UP000504635">
    <property type="component" value="Unplaced"/>
</dbReference>
<dbReference type="InterPro" id="IPR029063">
    <property type="entry name" value="SAM-dependent_MTases_sf"/>
</dbReference>